<evidence type="ECO:0000313" key="3">
    <source>
        <dbReference type="Proteomes" id="UP001165653"/>
    </source>
</evidence>
<organism evidence="2 3">
    <name type="scientific">Luteolibacter rhizosphaerae</name>
    <dbReference type="NCBI Taxonomy" id="2989719"/>
    <lineage>
        <taxon>Bacteria</taxon>
        <taxon>Pseudomonadati</taxon>
        <taxon>Verrucomicrobiota</taxon>
        <taxon>Verrucomicrobiia</taxon>
        <taxon>Verrucomicrobiales</taxon>
        <taxon>Verrucomicrobiaceae</taxon>
        <taxon>Luteolibacter</taxon>
    </lineage>
</organism>
<dbReference type="SUPFAM" id="SSF49344">
    <property type="entry name" value="CBD9-like"/>
    <property type="match status" value="1"/>
</dbReference>
<dbReference type="Proteomes" id="UP001165653">
    <property type="component" value="Unassembled WGS sequence"/>
</dbReference>
<proteinExistence type="predicted"/>
<evidence type="ECO:0000313" key="2">
    <source>
        <dbReference type="EMBL" id="MCW1913251.1"/>
    </source>
</evidence>
<gene>
    <name evidence="2" type="ORF">OJ996_06695</name>
</gene>
<dbReference type="PANTHER" id="PTHR35532:SF5">
    <property type="entry name" value="CARBOHYDRATE-BINDING DOMAIN-CONTAINING PROTEIN"/>
    <property type="match status" value="1"/>
</dbReference>
<feature type="domain" description="Carbohydrate-binding" evidence="1">
    <location>
        <begin position="31"/>
        <end position="185"/>
    </location>
</feature>
<evidence type="ECO:0000259" key="1">
    <source>
        <dbReference type="Pfam" id="PF06452"/>
    </source>
</evidence>
<keyword evidence="3" id="KW-1185">Reference proteome</keyword>
<dbReference type="CDD" id="cd09620">
    <property type="entry name" value="CBM9_like_3"/>
    <property type="match status" value="1"/>
</dbReference>
<comment type="caution">
    <text evidence="2">The sequence shown here is derived from an EMBL/GenBank/DDBJ whole genome shotgun (WGS) entry which is preliminary data.</text>
</comment>
<name>A0ABT3G086_9BACT</name>
<dbReference type="InterPro" id="IPR010502">
    <property type="entry name" value="Carb-bd_dom_fam9"/>
</dbReference>
<dbReference type="Pfam" id="PF06452">
    <property type="entry name" value="CBM9_1"/>
    <property type="match status" value="1"/>
</dbReference>
<reference evidence="2" key="1">
    <citation type="submission" date="2022-10" db="EMBL/GenBank/DDBJ databases">
        <title>Luteolibacter sp. GHJ8, whole genome shotgun sequencing project.</title>
        <authorList>
            <person name="Zhao G."/>
            <person name="Shen L."/>
        </authorList>
    </citation>
    <scope>NUCLEOTIDE SEQUENCE</scope>
    <source>
        <strain evidence="2">GHJ8</strain>
    </source>
</reference>
<dbReference type="Gene3D" id="2.60.40.1190">
    <property type="match status" value="1"/>
</dbReference>
<dbReference type="PANTHER" id="PTHR35532">
    <property type="entry name" value="SIMILAR TO POLYHYDROXYALKANOATE DEPOLYMERASE"/>
    <property type="match status" value="1"/>
</dbReference>
<dbReference type="RefSeq" id="WP_264512517.1">
    <property type="nucleotide sequence ID" value="NZ_JAPDDR010000003.1"/>
</dbReference>
<dbReference type="EMBL" id="JAPDDR010000003">
    <property type="protein sequence ID" value="MCW1913251.1"/>
    <property type="molecule type" value="Genomic_DNA"/>
</dbReference>
<sequence length="260" mass="29308">MRVLLALPLIAAATAEPLSYECKLSKESPVVDGNLSDEAWKAAAWTGDFIDIRGKDHPAPRFRTRAKMLWTTEGLHVCAEMAEPHVWGTLTEKNAIIFHDNDFEIFLDPDGDTLNYYEFEINALGTIWELTLDKPYAKGGTAVHGTNLPSLKSAVKIQGTLNDPGDTDTGWTVEVFLPWKDLAKHQGNVTSPPKAGDTWRINFSRVEWKHKIKDGKYVRVPEHGVKIPEGEHPEDNWVWSPQGEIAMHIPEMWGRLQFVE</sequence>
<protein>
    <submittedName>
        <fullName evidence="2">Carbohydrate-binding family 9-like protein</fullName>
    </submittedName>
</protein>
<accession>A0ABT3G086</accession>